<name>A0A0W1A1X7_9GAMM</name>
<evidence type="ECO:0000313" key="2">
    <source>
        <dbReference type="EMBL" id="KTD75241.1"/>
    </source>
</evidence>
<keyword evidence="3" id="KW-1185">Reference proteome</keyword>
<evidence type="ECO:0000313" key="3">
    <source>
        <dbReference type="Proteomes" id="UP000054729"/>
    </source>
</evidence>
<comment type="caution">
    <text evidence="2">The sequence shown here is derived from an EMBL/GenBank/DDBJ whole genome shotgun (WGS) entry which is preliminary data.</text>
</comment>
<reference evidence="2 3" key="1">
    <citation type="submission" date="2015-11" db="EMBL/GenBank/DDBJ databases">
        <title>Genomic analysis of 38 Legionella species identifies large and diverse effector repertoires.</title>
        <authorList>
            <person name="Burstein D."/>
            <person name="Amaro F."/>
            <person name="Zusman T."/>
            <person name="Lifshitz Z."/>
            <person name="Cohen O."/>
            <person name="Gilbert J.A."/>
            <person name="Pupko T."/>
            <person name="Shuman H.A."/>
            <person name="Segal G."/>
        </authorList>
    </citation>
    <scope>NUCLEOTIDE SEQUENCE [LARGE SCALE GENOMIC DNA]</scope>
    <source>
        <strain evidence="2 3">ATCC 51914</strain>
    </source>
</reference>
<protein>
    <submittedName>
        <fullName evidence="2">Uncharacterized protein</fullName>
    </submittedName>
</protein>
<dbReference type="PATRIC" id="fig|66969.6.peg.3577"/>
<feature type="coiled-coil region" evidence="1">
    <location>
        <begin position="697"/>
        <end position="727"/>
    </location>
</feature>
<keyword evidence="1" id="KW-0175">Coiled coil</keyword>
<dbReference type="AlphaFoldDB" id="A0A0W1A1X7"/>
<proteinExistence type="predicted"/>
<accession>A0A0W1A1X7</accession>
<dbReference type="Proteomes" id="UP000054729">
    <property type="component" value="Unassembled WGS sequence"/>
</dbReference>
<dbReference type="EMBL" id="LNZB01000060">
    <property type="protein sequence ID" value="KTD75241.1"/>
    <property type="molecule type" value="Genomic_DNA"/>
</dbReference>
<organism evidence="2 3">
    <name type="scientific">Legionella waltersii</name>
    <dbReference type="NCBI Taxonomy" id="66969"/>
    <lineage>
        <taxon>Bacteria</taxon>
        <taxon>Pseudomonadati</taxon>
        <taxon>Pseudomonadota</taxon>
        <taxon>Gammaproteobacteria</taxon>
        <taxon>Legionellales</taxon>
        <taxon>Legionellaceae</taxon>
        <taxon>Legionella</taxon>
    </lineage>
</organism>
<evidence type="ECO:0000256" key="1">
    <source>
        <dbReference type="SAM" id="Coils"/>
    </source>
</evidence>
<dbReference type="RefSeq" id="WP_058481850.1">
    <property type="nucleotide sequence ID" value="NZ_CAAAIQ010000014.1"/>
</dbReference>
<sequence length="820" mass="94223">MVWEIFATDAYLLTKRYNSLNEIIEDPWGPALAYAQDMEHIDWINFQFKNFIIRERVLNQVVQINIDGEMYPLSNYISNQPLVYGDFITDRSGPKFGGYLFDNPGSEYLTSSISDKERKELLAMQRQKTLEFCHEQGIAPLPDEQTMEHALSIFGRLHQTQRKLSDFDLTAVDTAQFEQSVLEELYRSDKLSPHEKETLRMLPNLASAIGKTAWQCGGRIQTDLIKEMLSMEYPSPELYKDKVLKGMIHPNSARYIAPGQPGHDPQKTFVHLLIEDVGKTVRAEYLAFYKRYNIEPPQFYLPDSSGFPDTSYGTGIPFLEAEIAQINRDGTVVVSTHRENAEIGDIICDNSSIFGKIFNPANNFRRACHEIAKLGISRESIEEALNDIEHVNLDQNEVFESTLEVLYEQYPEKEQQLLQIINDYYDRKQFMETGLIFEEAGKKESQSQLFSREKKTGKLIGNVSDTGVFLVGALKRAKTSTDQQERETATAHVQMTVLTTLINVARWGINSSNYMSVGHTHSQLSSSEFQQSLNARSYEARGSSGIRKQLGLNNISEEEASRRLAEYQEGFQPVWKAIHDNGEFFRLIDDFRRCKTELINATLENQGDLQIDFKNARDKLKQCVAHIVQTQMPELYKKLDPENNQSELVINSLMNQLEESIDFGLNREMMLHQKKSTGVTLAIVDEEATEGEKYLLSEEQENLLNKLRLLFESLKANEMRLEKLKNQLGKRAAPISQFRFITNPADKQERYAHYYLPKLIRKIELQIILEKDKLMKVTPEEQISEIEQRIKKCKEDVYALSRVADDSPHESIHAGKSPRK</sequence>
<gene>
    <name evidence="2" type="ORF">Lwal_3282</name>
</gene>